<dbReference type="OrthoDB" id="406096at2759"/>
<sequence length="810" mass="88225">NRKTYFFFTAPPSCGSPNKKENTTFSGSDFSVGASIIYDCPVGHLLQGSSIRECGTTGFWSGTPPTCKYVDCGPLKAPANGNLRFDENRTSYGAVAMYSCDKNYTISGHANRTCGDDGKWSGEEPECLFDWCPAPPEVSGAKVETTGRKAGSIATYSCMPGFILTGHSVLSCGYGGEWSGKIPTCKYVDCGSPPQIQNGRFRLLNGTTTAESMVEYDCDEDYWLSREDNIQICTRDGKWSGSTPSCECEFYSCSIFVLVITCETPEDPSGGYVATESNKVHSTIEYHCDPGHILHGDQTSVCGRDGEWSGDIPECEYVDCGKLPPLLNGAITYVDGSTHLGSEITYSCVRNYRLAPTNNNGARGEEVNPKRYCQENRQWSGISPRCEEIRCSEPAVPAHAILSVTGNDRAYGRTLIRTAENAKTPSTQTYRIGAIVKFRCERGYKIVGDALGTCEDTGLWSVQVPQCVYVDCGSPEHIENGNFTLASNATYYGAVALYECVENYQVDGHARRLCLENGTWSSDPPVCKGLLFHQIDEDLLEPNLVVTEITCAEPDTDSTMTAKVSSHSVNGVATYSCNLGGILEGNATRICMKKGIWSGKMPSCTLIDCQHPGLIEDGRVIVMNGTTTYGSLVEYHCVPKYERIGTYLRRCMENGQWSGEAPQCQLAVSAPAEEEPQTLALTIGICAGVVFLLIIILGLIYIRLRKATPVKNTENIEGAERKEDRNAAVMSYATLSDGSNGANIYENIIENDELGSNGPTYDRTYERTYDSPYDDGTLGRQGNGNTNSFYETVPKANGNAMVTINGVAVR</sequence>
<keyword evidence="4" id="KW-0768">Sushi</keyword>
<dbReference type="InterPro" id="IPR035976">
    <property type="entry name" value="Sushi/SCR/CCP_sf"/>
</dbReference>
<feature type="disulfide bond" evidence="4">
    <location>
        <begin position="637"/>
        <end position="664"/>
    </location>
</feature>
<feature type="domain" description="Sushi" evidence="6">
    <location>
        <begin position="607"/>
        <end position="666"/>
    </location>
</feature>
<dbReference type="InterPro" id="IPR000436">
    <property type="entry name" value="Sushi_SCR_CCP_dom"/>
</dbReference>
<evidence type="ECO:0000259" key="6">
    <source>
        <dbReference type="PROSITE" id="PS50923"/>
    </source>
</evidence>
<feature type="domain" description="Sushi" evidence="6">
    <location>
        <begin position="318"/>
        <end position="388"/>
    </location>
</feature>
<keyword evidence="2" id="KW-0677">Repeat</keyword>
<accession>A0A8K0JY76</accession>
<reference evidence="7" key="1">
    <citation type="submission" date="2013-04" db="EMBL/GenBank/DDBJ databases">
        <authorList>
            <person name="Qu J."/>
            <person name="Murali S.C."/>
            <person name="Bandaranaike D."/>
            <person name="Bellair M."/>
            <person name="Blankenburg K."/>
            <person name="Chao H."/>
            <person name="Dinh H."/>
            <person name="Doddapaneni H."/>
            <person name="Downs B."/>
            <person name="Dugan-Rocha S."/>
            <person name="Elkadiri S."/>
            <person name="Gnanaolivu R.D."/>
            <person name="Hernandez B."/>
            <person name="Javaid M."/>
            <person name="Jayaseelan J.C."/>
            <person name="Lee S."/>
            <person name="Li M."/>
            <person name="Ming W."/>
            <person name="Munidasa M."/>
            <person name="Muniz J."/>
            <person name="Nguyen L."/>
            <person name="Ongeri F."/>
            <person name="Osuji N."/>
            <person name="Pu L.-L."/>
            <person name="Puazo M."/>
            <person name="Qu C."/>
            <person name="Quiroz J."/>
            <person name="Raj R."/>
            <person name="Weissenberger G."/>
            <person name="Xin Y."/>
            <person name="Zou X."/>
            <person name="Han Y."/>
            <person name="Richards S."/>
            <person name="Worley K."/>
            <person name="Muzny D."/>
            <person name="Gibbs R."/>
        </authorList>
    </citation>
    <scope>NUCLEOTIDE SEQUENCE</scope>
    <source>
        <strain evidence="7">Sampled in the wild</strain>
    </source>
</reference>
<keyword evidence="1" id="KW-0732">Signal</keyword>
<evidence type="ECO:0000256" key="1">
    <source>
        <dbReference type="ARBA" id="ARBA00022729"/>
    </source>
</evidence>
<feature type="domain" description="Sushi" evidence="6">
    <location>
        <begin position="12"/>
        <end position="69"/>
    </location>
</feature>
<keyword evidence="8" id="KW-1185">Reference proteome</keyword>
<gene>
    <name evidence="7" type="ORF">J437_LFUL001821</name>
</gene>
<feature type="domain" description="Sushi" evidence="6">
    <location>
        <begin position="188"/>
        <end position="248"/>
    </location>
</feature>
<evidence type="ECO:0000256" key="4">
    <source>
        <dbReference type="PROSITE-ProRule" id="PRU00302"/>
    </source>
</evidence>
<name>A0A8K0JY76_LADFU</name>
<feature type="domain" description="Sushi" evidence="6">
    <location>
        <begin position="549"/>
        <end position="606"/>
    </location>
</feature>
<comment type="caution">
    <text evidence="4">Lacks conserved residue(s) required for the propagation of feature annotation.</text>
</comment>
<keyword evidence="5" id="KW-0472">Membrane</keyword>
<feature type="disulfide bond" evidence="4">
    <location>
        <begin position="440"/>
        <end position="467"/>
    </location>
</feature>
<dbReference type="PANTHER" id="PTHR45656">
    <property type="entry name" value="PROTEIN CBR-CLEC-78"/>
    <property type="match status" value="1"/>
</dbReference>
<keyword evidence="5" id="KW-1133">Transmembrane helix</keyword>
<reference evidence="7" key="2">
    <citation type="submission" date="2017-10" db="EMBL/GenBank/DDBJ databases">
        <title>Ladona fulva Genome sequencing and assembly.</title>
        <authorList>
            <person name="Murali S."/>
            <person name="Richards S."/>
            <person name="Bandaranaike D."/>
            <person name="Bellair M."/>
            <person name="Blankenburg K."/>
            <person name="Chao H."/>
            <person name="Dinh H."/>
            <person name="Doddapaneni H."/>
            <person name="Dugan-Rocha S."/>
            <person name="Elkadiri S."/>
            <person name="Gnanaolivu R."/>
            <person name="Hernandez B."/>
            <person name="Skinner E."/>
            <person name="Javaid M."/>
            <person name="Lee S."/>
            <person name="Li M."/>
            <person name="Ming W."/>
            <person name="Munidasa M."/>
            <person name="Muniz J."/>
            <person name="Nguyen L."/>
            <person name="Hughes D."/>
            <person name="Osuji N."/>
            <person name="Pu L.-L."/>
            <person name="Puazo M."/>
            <person name="Qu C."/>
            <person name="Quiroz J."/>
            <person name="Raj R."/>
            <person name="Weissenberger G."/>
            <person name="Xin Y."/>
            <person name="Zou X."/>
            <person name="Han Y."/>
            <person name="Worley K."/>
            <person name="Muzny D."/>
            <person name="Gibbs R."/>
        </authorList>
    </citation>
    <scope>NUCLEOTIDE SEQUENCE</scope>
    <source>
        <strain evidence="7">Sampled in the wild</strain>
    </source>
</reference>
<feature type="disulfide bond" evidence="4">
    <location>
        <begin position="577"/>
        <end position="604"/>
    </location>
</feature>
<protein>
    <recommendedName>
        <fullName evidence="6">Sushi domain-containing protein</fullName>
    </recommendedName>
</protein>
<dbReference type="SMART" id="SM00032">
    <property type="entry name" value="CCP"/>
    <property type="match status" value="10"/>
</dbReference>
<evidence type="ECO:0000256" key="2">
    <source>
        <dbReference type="ARBA" id="ARBA00022737"/>
    </source>
</evidence>
<dbReference type="Proteomes" id="UP000792457">
    <property type="component" value="Unassembled WGS sequence"/>
</dbReference>
<feature type="disulfide bond" evidence="4">
    <location>
        <begin position="158"/>
        <end position="185"/>
    </location>
</feature>
<dbReference type="SUPFAM" id="SSF57535">
    <property type="entry name" value="Complement control module/SCR domain"/>
    <property type="match status" value="10"/>
</dbReference>
<dbReference type="PANTHER" id="PTHR45656:SF4">
    <property type="entry name" value="PROTEIN CBR-CLEC-78"/>
    <property type="match status" value="1"/>
</dbReference>
<organism evidence="7 8">
    <name type="scientific">Ladona fulva</name>
    <name type="common">Scarce chaser dragonfly</name>
    <name type="synonym">Libellula fulva</name>
    <dbReference type="NCBI Taxonomy" id="123851"/>
    <lineage>
        <taxon>Eukaryota</taxon>
        <taxon>Metazoa</taxon>
        <taxon>Ecdysozoa</taxon>
        <taxon>Arthropoda</taxon>
        <taxon>Hexapoda</taxon>
        <taxon>Insecta</taxon>
        <taxon>Pterygota</taxon>
        <taxon>Palaeoptera</taxon>
        <taxon>Odonata</taxon>
        <taxon>Epiprocta</taxon>
        <taxon>Anisoptera</taxon>
        <taxon>Libelluloidea</taxon>
        <taxon>Libellulidae</taxon>
        <taxon>Ladona</taxon>
    </lineage>
</organism>
<evidence type="ECO:0000256" key="5">
    <source>
        <dbReference type="SAM" id="Phobius"/>
    </source>
</evidence>
<dbReference type="Gene3D" id="2.10.70.10">
    <property type="entry name" value="Complement Module, domain 1"/>
    <property type="match status" value="10"/>
</dbReference>
<evidence type="ECO:0000313" key="8">
    <source>
        <dbReference type="Proteomes" id="UP000792457"/>
    </source>
</evidence>
<comment type="caution">
    <text evidence="7">The sequence shown here is derived from an EMBL/GenBank/DDBJ whole genome shotgun (WGS) entry which is preliminary data.</text>
</comment>
<feature type="disulfide bond" evidence="4">
    <location>
        <begin position="500"/>
        <end position="527"/>
    </location>
</feature>
<feature type="domain" description="Sushi" evidence="6">
    <location>
        <begin position="130"/>
        <end position="187"/>
    </location>
</feature>
<dbReference type="Pfam" id="PF00084">
    <property type="entry name" value="Sushi"/>
    <property type="match status" value="10"/>
</dbReference>
<evidence type="ECO:0000256" key="3">
    <source>
        <dbReference type="ARBA" id="ARBA00023157"/>
    </source>
</evidence>
<feature type="disulfide bond" evidence="4">
    <location>
        <begin position="288"/>
        <end position="315"/>
    </location>
</feature>
<keyword evidence="5" id="KW-0812">Transmembrane</keyword>
<feature type="non-terminal residue" evidence="7">
    <location>
        <position position="1"/>
    </location>
</feature>
<proteinExistence type="predicted"/>
<feature type="domain" description="Sushi" evidence="6">
    <location>
        <begin position="260"/>
        <end position="317"/>
    </location>
</feature>
<dbReference type="InterPro" id="IPR051277">
    <property type="entry name" value="SEZ6_CSMD_C4BPB_Regulators"/>
</dbReference>
<dbReference type="AlphaFoldDB" id="A0A8K0JY76"/>
<feature type="disulfide bond" evidence="4">
    <location>
        <begin position="190"/>
        <end position="233"/>
    </location>
</feature>
<dbReference type="CDD" id="cd00033">
    <property type="entry name" value="CCP"/>
    <property type="match status" value="10"/>
</dbReference>
<keyword evidence="3 4" id="KW-1015">Disulfide bond</keyword>
<feature type="domain" description="Sushi" evidence="6">
    <location>
        <begin position="70"/>
        <end position="129"/>
    </location>
</feature>
<feature type="domain" description="Sushi" evidence="6">
    <location>
        <begin position="470"/>
        <end position="529"/>
    </location>
</feature>
<feature type="domain" description="Sushi" evidence="6">
    <location>
        <begin position="389"/>
        <end position="469"/>
    </location>
</feature>
<feature type="disulfide bond" evidence="4">
    <location>
        <begin position="100"/>
        <end position="127"/>
    </location>
</feature>
<dbReference type="EMBL" id="KZ308184">
    <property type="protein sequence ID" value="KAG8224127.1"/>
    <property type="molecule type" value="Genomic_DNA"/>
</dbReference>
<feature type="disulfide bond" evidence="4">
    <location>
        <begin position="40"/>
        <end position="67"/>
    </location>
</feature>
<feature type="transmembrane region" description="Helical" evidence="5">
    <location>
        <begin position="679"/>
        <end position="702"/>
    </location>
</feature>
<evidence type="ECO:0000313" key="7">
    <source>
        <dbReference type="EMBL" id="KAG8224127.1"/>
    </source>
</evidence>
<dbReference type="PROSITE" id="PS50923">
    <property type="entry name" value="SUSHI"/>
    <property type="match status" value="10"/>
</dbReference>